<dbReference type="Gene3D" id="3.40.50.1820">
    <property type="entry name" value="alpha/beta hydrolase"/>
    <property type="match status" value="1"/>
</dbReference>
<keyword evidence="2" id="KW-0719">Serine esterase</keyword>
<gene>
    <name evidence="9" type="ORF">LEMA_P049360.1</name>
</gene>
<name>E5R4V7_LEPMJ</name>
<dbReference type="OrthoDB" id="3039123at2759"/>
<evidence type="ECO:0000256" key="7">
    <source>
        <dbReference type="ARBA" id="ARBA00023157"/>
    </source>
</evidence>
<evidence type="ECO:0000256" key="5">
    <source>
        <dbReference type="ARBA" id="ARBA00022801"/>
    </source>
</evidence>
<dbReference type="EC" id="3.1.1.-" evidence="8"/>
<proteinExistence type="inferred from homology"/>
<dbReference type="SUPFAM" id="SSF53474">
    <property type="entry name" value="alpha/beta-Hydrolases"/>
    <property type="match status" value="1"/>
</dbReference>
<feature type="chain" id="PRO_5005128180" description="Carboxylic ester hydrolase" evidence="8">
    <location>
        <begin position="25"/>
        <end position="527"/>
    </location>
</feature>
<dbReference type="eggNOG" id="ENOG502SH94">
    <property type="taxonomic scope" value="Eukaryota"/>
</dbReference>
<evidence type="ECO:0000256" key="2">
    <source>
        <dbReference type="ARBA" id="ARBA00022487"/>
    </source>
</evidence>
<dbReference type="Proteomes" id="UP000002668">
    <property type="component" value="Genome"/>
</dbReference>
<dbReference type="Pfam" id="PF07519">
    <property type="entry name" value="Tannase"/>
    <property type="match status" value="1"/>
</dbReference>
<dbReference type="RefSeq" id="XP_003835595.1">
    <property type="nucleotide sequence ID" value="XM_003835547.1"/>
</dbReference>
<comment type="similarity">
    <text evidence="1 8">Belongs to the tannase family.</text>
</comment>
<dbReference type="HOGENOM" id="CLU_014819_3_2_1"/>
<keyword evidence="5 8" id="KW-0378">Hydrolase</keyword>
<dbReference type="InterPro" id="IPR011118">
    <property type="entry name" value="Tannase/feruloyl_esterase"/>
</dbReference>
<dbReference type="InterPro" id="IPR029058">
    <property type="entry name" value="AB_hydrolase_fold"/>
</dbReference>
<evidence type="ECO:0000256" key="1">
    <source>
        <dbReference type="ARBA" id="ARBA00006249"/>
    </source>
</evidence>
<reference evidence="10" key="1">
    <citation type="journal article" date="2011" name="Nat. Commun.">
        <title>Effector diversification within compartments of the Leptosphaeria maculans genome affected by Repeat-Induced Point mutations.</title>
        <authorList>
            <person name="Rouxel T."/>
            <person name="Grandaubert J."/>
            <person name="Hane J.K."/>
            <person name="Hoede C."/>
            <person name="van de Wouw A.P."/>
            <person name="Couloux A."/>
            <person name="Dominguez V."/>
            <person name="Anthouard V."/>
            <person name="Bally P."/>
            <person name="Bourras S."/>
            <person name="Cozijnsen A.J."/>
            <person name="Ciuffetti L.M."/>
            <person name="Degrave A."/>
            <person name="Dilmaghani A."/>
            <person name="Duret L."/>
            <person name="Fudal I."/>
            <person name="Goodwin S.B."/>
            <person name="Gout L."/>
            <person name="Glaser N."/>
            <person name="Linglin J."/>
            <person name="Kema G.H.J."/>
            <person name="Lapalu N."/>
            <person name="Lawrence C.B."/>
            <person name="May K."/>
            <person name="Meyer M."/>
            <person name="Ollivier B."/>
            <person name="Poulain J."/>
            <person name="Schoch C.L."/>
            <person name="Simon A."/>
            <person name="Spatafora J.W."/>
            <person name="Stachowiak A."/>
            <person name="Turgeon B.G."/>
            <person name="Tyler B.M."/>
            <person name="Vincent D."/>
            <person name="Weissenbach J."/>
            <person name="Amselem J."/>
            <person name="Quesneville H."/>
            <person name="Oliver R.P."/>
            <person name="Wincker P."/>
            <person name="Balesdent M.-H."/>
            <person name="Howlett B.J."/>
        </authorList>
    </citation>
    <scope>NUCLEOTIDE SEQUENCE [LARGE SCALE GENOMIC DNA]</scope>
    <source>
        <strain evidence="10">JN3 / isolate v23.1.3 / race Av1-4-5-6-7-8</strain>
    </source>
</reference>
<keyword evidence="4 8" id="KW-0732">Signal</keyword>
<dbReference type="EMBL" id="FP929083">
    <property type="protein sequence ID" value="CBX92230.1"/>
    <property type="molecule type" value="Genomic_DNA"/>
</dbReference>
<dbReference type="AlphaFoldDB" id="E5R4V7"/>
<keyword evidence="10" id="KW-1185">Reference proteome</keyword>
<evidence type="ECO:0000256" key="8">
    <source>
        <dbReference type="RuleBase" id="RU361238"/>
    </source>
</evidence>
<protein>
    <recommendedName>
        <fullName evidence="8">Carboxylic ester hydrolase</fullName>
        <ecNumber evidence="8">3.1.1.-</ecNumber>
    </recommendedName>
</protein>
<dbReference type="PANTHER" id="PTHR33938:SF8">
    <property type="entry name" value="CARBOXYLIC ESTER HYDROLASE"/>
    <property type="match status" value="1"/>
</dbReference>
<accession>E5R4V7</accession>
<keyword evidence="6" id="KW-0106">Calcium</keyword>
<keyword evidence="7" id="KW-1015">Disulfide bond</keyword>
<dbReference type="VEuPathDB" id="FungiDB:LEMA_P049360.1"/>
<feature type="signal peptide" evidence="8">
    <location>
        <begin position="1"/>
        <end position="24"/>
    </location>
</feature>
<dbReference type="InParanoid" id="E5R4V7"/>
<evidence type="ECO:0000256" key="3">
    <source>
        <dbReference type="ARBA" id="ARBA00022723"/>
    </source>
</evidence>
<evidence type="ECO:0000313" key="9">
    <source>
        <dbReference type="EMBL" id="CBX92230.1"/>
    </source>
</evidence>
<dbReference type="GO" id="GO:0046872">
    <property type="term" value="F:metal ion binding"/>
    <property type="evidence" value="ECO:0007669"/>
    <property type="project" value="UniProtKB-KW"/>
</dbReference>
<evidence type="ECO:0000256" key="6">
    <source>
        <dbReference type="ARBA" id="ARBA00022837"/>
    </source>
</evidence>
<dbReference type="PANTHER" id="PTHR33938">
    <property type="entry name" value="FERULOYL ESTERASE B-RELATED"/>
    <property type="match status" value="1"/>
</dbReference>
<evidence type="ECO:0000256" key="4">
    <source>
        <dbReference type="ARBA" id="ARBA00022729"/>
    </source>
</evidence>
<dbReference type="OMA" id="ATLWPQV"/>
<evidence type="ECO:0000313" key="10">
    <source>
        <dbReference type="Proteomes" id="UP000002668"/>
    </source>
</evidence>
<organism evidence="10">
    <name type="scientific">Leptosphaeria maculans (strain JN3 / isolate v23.1.3 / race Av1-4-5-6-7-8)</name>
    <name type="common">Blackleg fungus</name>
    <name type="synonym">Phoma lingam</name>
    <dbReference type="NCBI Taxonomy" id="985895"/>
    <lineage>
        <taxon>Eukaryota</taxon>
        <taxon>Fungi</taxon>
        <taxon>Dikarya</taxon>
        <taxon>Ascomycota</taxon>
        <taxon>Pezizomycotina</taxon>
        <taxon>Dothideomycetes</taxon>
        <taxon>Pleosporomycetidae</taxon>
        <taxon>Pleosporales</taxon>
        <taxon>Pleosporineae</taxon>
        <taxon>Leptosphaeriaceae</taxon>
        <taxon>Plenodomus</taxon>
        <taxon>Plenodomus lingam/Leptosphaeria maculans species complex</taxon>
    </lineage>
</organism>
<dbReference type="STRING" id="985895.E5R4V7"/>
<keyword evidence="3" id="KW-0479">Metal-binding</keyword>
<sequence>MVSILRSTTTLLFFTLGFTQSVIGVQCESSAFHNIALFGGEILEVKTVTHSDLTLDIPINQNHYSKKVTGLNACEVLIKHTHPGYNDVINTVVWLPPAKDWTGRFLGAGGGGFRTGVESNLTLPWAASEGFAAVSTDGGHTLEDSEKIEKWGMSSPGNVNWILLQDFASTALDDAATLGKAVAKAYYGKAPEYSYWNGCSTGGRQGYQMAQKYPEQYDGILAAAPAIYWNELMMQLFWPQVVMNDLGEYPTFCELEAINNAAVEACDELDGLKDGIIGLPKECKFDPKVMVSKQYRCASTNQTTTITKAAAAVAEKTWQGPTNQGGDFLWHGTNPGASFAMTGATTCTNGICKGAPFLVAELWIKYFIKTDPDYQTSSVNITTFQTLFEQSIQRFNSILGTSDTNLRQFREAGGKLLSWHGLADTCLAPDATAEYARRVQERDPKASDYYRYFEAPGVDHCLGGTGWYPGNALKSLIDWVEKGIAPETLEAQTQGQGKVRKANLCLWPKHLVYVGGDAAEATSFSCR</sequence>
<dbReference type="GO" id="GO:0030600">
    <property type="term" value="F:feruloyl esterase activity"/>
    <property type="evidence" value="ECO:0007669"/>
    <property type="project" value="UniProtKB-ARBA"/>
</dbReference>
<dbReference type="GeneID" id="13284577"/>